<gene>
    <name evidence="1" type="ORF">ALC56_12895</name>
</gene>
<accession>A0A195EY68</accession>
<name>A0A195EY68_9HYME</name>
<dbReference type="EMBL" id="KQ981931">
    <property type="protein sequence ID" value="KYN32829.1"/>
    <property type="molecule type" value="Genomic_DNA"/>
</dbReference>
<evidence type="ECO:0000313" key="2">
    <source>
        <dbReference type="Proteomes" id="UP000078541"/>
    </source>
</evidence>
<sequence length="155" mass="16419">MRDLYPACNIGQWARAIADGNADVRAAPRRAARATRAFEPVACLAASASAFACASTWLPAWLAGCLPACLPACLPVWGNGADKVKPTAKSRQAAPEIPKYRTRGSFSQWSPARLRPLSGAFIVGLAFNEQAERQIKAAVISRNPRLAGYPGAGVI</sequence>
<organism evidence="1 2">
    <name type="scientific">Trachymyrmex septentrionalis</name>
    <dbReference type="NCBI Taxonomy" id="34720"/>
    <lineage>
        <taxon>Eukaryota</taxon>
        <taxon>Metazoa</taxon>
        <taxon>Ecdysozoa</taxon>
        <taxon>Arthropoda</taxon>
        <taxon>Hexapoda</taxon>
        <taxon>Insecta</taxon>
        <taxon>Pterygota</taxon>
        <taxon>Neoptera</taxon>
        <taxon>Endopterygota</taxon>
        <taxon>Hymenoptera</taxon>
        <taxon>Apocrita</taxon>
        <taxon>Aculeata</taxon>
        <taxon>Formicoidea</taxon>
        <taxon>Formicidae</taxon>
        <taxon>Myrmicinae</taxon>
        <taxon>Trachymyrmex</taxon>
    </lineage>
</organism>
<keyword evidence="2" id="KW-1185">Reference proteome</keyword>
<proteinExistence type="predicted"/>
<evidence type="ECO:0000313" key="1">
    <source>
        <dbReference type="EMBL" id="KYN32829.1"/>
    </source>
</evidence>
<protein>
    <submittedName>
        <fullName evidence="1">Uncharacterized protein</fullName>
    </submittedName>
</protein>
<reference evidence="1 2" key="1">
    <citation type="submission" date="2016-03" db="EMBL/GenBank/DDBJ databases">
        <title>Trachymyrmex septentrionalis WGS genome.</title>
        <authorList>
            <person name="Nygaard S."/>
            <person name="Hu H."/>
            <person name="Boomsma J."/>
            <person name="Zhang G."/>
        </authorList>
    </citation>
    <scope>NUCLEOTIDE SEQUENCE [LARGE SCALE GENOMIC DNA]</scope>
    <source>
        <strain evidence="1">Tsep2-gDNA-1</strain>
        <tissue evidence="1">Whole body</tissue>
    </source>
</reference>
<dbReference type="AlphaFoldDB" id="A0A195EY68"/>
<dbReference type="Proteomes" id="UP000078541">
    <property type="component" value="Unassembled WGS sequence"/>
</dbReference>